<feature type="transmembrane region" description="Helical" evidence="5">
    <location>
        <begin position="121"/>
        <end position="139"/>
    </location>
</feature>
<feature type="transmembrane region" description="Helical" evidence="5">
    <location>
        <begin position="173"/>
        <end position="192"/>
    </location>
</feature>
<dbReference type="GO" id="GO:0022857">
    <property type="term" value="F:transmembrane transporter activity"/>
    <property type="evidence" value="ECO:0007669"/>
    <property type="project" value="InterPro"/>
</dbReference>
<dbReference type="InterPro" id="IPR036259">
    <property type="entry name" value="MFS_trans_sf"/>
</dbReference>
<feature type="transmembrane region" description="Helical" evidence="5">
    <location>
        <begin position="212"/>
        <end position="230"/>
    </location>
</feature>
<evidence type="ECO:0000313" key="7">
    <source>
        <dbReference type="EMBL" id="OLO55636.1"/>
    </source>
</evidence>
<comment type="caution">
    <text evidence="7">The sequence shown here is derived from an EMBL/GenBank/DDBJ whole genome shotgun (WGS) entry which is preliminary data.</text>
</comment>
<evidence type="ECO:0000313" key="8">
    <source>
        <dbReference type="Proteomes" id="UP000185772"/>
    </source>
</evidence>
<protein>
    <submittedName>
        <fullName evidence="7">MFS transporter</fullName>
    </submittedName>
</protein>
<feature type="transmembrane region" description="Helical" evidence="5">
    <location>
        <begin position="93"/>
        <end position="115"/>
    </location>
</feature>
<dbReference type="AlphaFoldDB" id="A0A1Q8W2E1"/>
<dbReference type="RefSeq" id="WP_070662879.1">
    <property type="nucleotide sequence ID" value="NZ_MSKM01000004.1"/>
</dbReference>
<keyword evidence="4 5" id="KW-0472">Membrane</keyword>
<keyword evidence="3 5" id="KW-1133">Transmembrane helix</keyword>
<dbReference type="Pfam" id="PF07690">
    <property type="entry name" value="MFS_1"/>
    <property type="match status" value="1"/>
</dbReference>
<comment type="subcellular location">
    <subcellularLocation>
        <location evidence="1">Cell membrane</location>
        <topology evidence="1">Multi-pass membrane protein</topology>
    </subcellularLocation>
</comment>
<feature type="domain" description="Major facilitator superfamily (MFS) profile" evidence="6">
    <location>
        <begin position="24"/>
        <end position="457"/>
    </location>
</feature>
<evidence type="ECO:0000256" key="2">
    <source>
        <dbReference type="ARBA" id="ARBA00022692"/>
    </source>
</evidence>
<dbReference type="EMBL" id="MSKM01000004">
    <property type="protein sequence ID" value="OLO55636.1"/>
    <property type="molecule type" value="Genomic_DNA"/>
</dbReference>
<feature type="transmembrane region" description="Helical" evidence="5">
    <location>
        <begin position="269"/>
        <end position="292"/>
    </location>
</feature>
<dbReference type="InterPro" id="IPR011701">
    <property type="entry name" value="MFS"/>
</dbReference>
<dbReference type="InterPro" id="IPR020846">
    <property type="entry name" value="MFS_dom"/>
</dbReference>
<dbReference type="Proteomes" id="UP000185772">
    <property type="component" value="Unassembled WGS sequence"/>
</dbReference>
<sequence length="457" mass="47135">MTAPPSSTSSPSIRALLGSRAGHLAMAVLVVELLAGMQVYLNQTVLPLLATEMGARNTYGLVTAAAQVPAFLTMPLGGAMLTRWRPARLMTALTVLLVVGAVVGALAPNVGVYVLGEILRGLAAGSLATATMGVMVAGLPDAWRRLCLAAGSGMWVVAALAGPVYASGVSASWGWRWALVAYLPVLIAARAVMATQIRDLSLDEETGRDEAVPWLPALAMAAGVALIGALRASNPWFWPGVAVGTALVLWSCSRVLPAGTLRLVPGRRAGIATLLWVCAFFLALDFLVAPSAHDVLGMTPTQTGWALTAGGVGWSVVAIACGARPAREPEAYRRRTTLAVVFFVVGATLMVITVLGRPHWWGLPVGYGVASIGMGLTHLDTMNRIVTDPARPDGITHAQAATAVTIAGAAGGAVLGTAATAFVAPTAAGVETDRLWPTLVMLAVGLLLTPLLARRAA</sequence>
<evidence type="ECO:0000256" key="5">
    <source>
        <dbReference type="SAM" id="Phobius"/>
    </source>
</evidence>
<proteinExistence type="predicted"/>
<feature type="transmembrane region" description="Helical" evidence="5">
    <location>
        <begin position="336"/>
        <end position="355"/>
    </location>
</feature>
<dbReference type="PANTHER" id="PTHR23501:SF154">
    <property type="entry name" value="MULTIDRUG-EFFLUX TRANSPORTER RV1634-RELATED"/>
    <property type="match status" value="1"/>
</dbReference>
<dbReference type="PROSITE" id="PS50850">
    <property type="entry name" value="MFS"/>
    <property type="match status" value="1"/>
</dbReference>
<dbReference type="SUPFAM" id="SSF103473">
    <property type="entry name" value="MFS general substrate transporter"/>
    <property type="match status" value="1"/>
</dbReference>
<feature type="transmembrane region" description="Helical" evidence="5">
    <location>
        <begin position="146"/>
        <end position="167"/>
    </location>
</feature>
<dbReference type="GO" id="GO:0005886">
    <property type="term" value="C:plasma membrane"/>
    <property type="evidence" value="ECO:0007669"/>
    <property type="project" value="UniProtKB-SubCell"/>
</dbReference>
<evidence type="ECO:0000256" key="4">
    <source>
        <dbReference type="ARBA" id="ARBA00023136"/>
    </source>
</evidence>
<accession>A0A1Q8W2E1</accession>
<feature type="transmembrane region" description="Helical" evidence="5">
    <location>
        <begin position="400"/>
        <end position="423"/>
    </location>
</feature>
<keyword evidence="2 5" id="KW-0812">Transmembrane</keyword>
<reference evidence="7 8" key="1">
    <citation type="submission" date="2016-12" db="EMBL/GenBank/DDBJ databases">
        <title>Genomic comparison of strains in the 'Actinomyces naeslundii' group.</title>
        <authorList>
            <person name="Mughal S.R."/>
            <person name="Do T."/>
            <person name="Gilbert S.C."/>
            <person name="Witherden E.A."/>
            <person name="Didelot X."/>
            <person name="Beighton D."/>
        </authorList>
    </citation>
    <scope>NUCLEOTIDE SEQUENCE [LARGE SCALE GENOMIC DNA]</scope>
    <source>
        <strain evidence="7 8">MMRCO6-1</strain>
    </source>
</reference>
<feature type="transmembrane region" description="Helical" evidence="5">
    <location>
        <begin position="61"/>
        <end position="81"/>
    </location>
</feature>
<evidence type="ECO:0000256" key="3">
    <source>
        <dbReference type="ARBA" id="ARBA00022989"/>
    </source>
</evidence>
<feature type="transmembrane region" description="Helical" evidence="5">
    <location>
        <begin position="236"/>
        <end position="257"/>
    </location>
</feature>
<feature type="transmembrane region" description="Helical" evidence="5">
    <location>
        <begin position="361"/>
        <end position="379"/>
    </location>
</feature>
<feature type="transmembrane region" description="Helical" evidence="5">
    <location>
        <begin position="304"/>
        <end position="324"/>
    </location>
</feature>
<evidence type="ECO:0000256" key="1">
    <source>
        <dbReference type="ARBA" id="ARBA00004651"/>
    </source>
</evidence>
<evidence type="ECO:0000259" key="6">
    <source>
        <dbReference type="PROSITE" id="PS50850"/>
    </source>
</evidence>
<gene>
    <name evidence="7" type="ORF">BKH27_01730</name>
</gene>
<feature type="transmembrane region" description="Helical" evidence="5">
    <location>
        <begin position="21"/>
        <end position="41"/>
    </location>
</feature>
<name>A0A1Q8W2E1_9ACTO</name>
<feature type="transmembrane region" description="Helical" evidence="5">
    <location>
        <begin position="435"/>
        <end position="453"/>
    </location>
</feature>
<dbReference type="PANTHER" id="PTHR23501">
    <property type="entry name" value="MAJOR FACILITATOR SUPERFAMILY"/>
    <property type="match status" value="1"/>
</dbReference>
<organism evidence="7 8">
    <name type="scientific">Actinomyces oris</name>
    <dbReference type="NCBI Taxonomy" id="544580"/>
    <lineage>
        <taxon>Bacteria</taxon>
        <taxon>Bacillati</taxon>
        <taxon>Actinomycetota</taxon>
        <taxon>Actinomycetes</taxon>
        <taxon>Actinomycetales</taxon>
        <taxon>Actinomycetaceae</taxon>
        <taxon>Actinomyces</taxon>
    </lineage>
</organism>
<dbReference type="Gene3D" id="1.20.1250.20">
    <property type="entry name" value="MFS general substrate transporter like domains"/>
    <property type="match status" value="2"/>
</dbReference>